<name>A0A0G1CN04_9BACT</name>
<dbReference type="Proteomes" id="UP000034050">
    <property type="component" value="Unassembled WGS sequence"/>
</dbReference>
<gene>
    <name evidence="2" type="ORF">UV61_C0006G0125</name>
</gene>
<protein>
    <submittedName>
        <fullName evidence="2">DHH family phosphoesterase</fullName>
    </submittedName>
</protein>
<dbReference type="EMBL" id="LCFD01000006">
    <property type="protein sequence ID" value="KKS86924.1"/>
    <property type="molecule type" value="Genomic_DNA"/>
</dbReference>
<dbReference type="InterPro" id="IPR038763">
    <property type="entry name" value="DHH_sf"/>
</dbReference>
<accession>A0A0G1CN04</accession>
<dbReference type="PANTHER" id="PTHR47618">
    <property type="entry name" value="BIFUNCTIONAL OLIGORIBONUCLEASE AND PAP PHOSPHATASE NRNA"/>
    <property type="match status" value="1"/>
</dbReference>
<evidence type="ECO:0000256" key="1">
    <source>
        <dbReference type="SAM" id="MobiDB-lite"/>
    </source>
</evidence>
<evidence type="ECO:0000313" key="2">
    <source>
        <dbReference type="EMBL" id="KKS86924.1"/>
    </source>
</evidence>
<organism evidence="2 3">
    <name type="scientific">Candidatus Gottesmanbacteria bacterium GW2011_GWB1_43_11</name>
    <dbReference type="NCBI Taxonomy" id="1618446"/>
    <lineage>
        <taxon>Bacteria</taxon>
        <taxon>Candidatus Gottesmaniibacteriota</taxon>
    </lineage>
</organism>
<dbReference type="STRING" id="1618446.UV61_C0006G0125"/>
<dbReference type="SUPFAM" id="SSF64182">
    <property type="entry name" value="DHH phosphoesterases"/>
    <property type="match status" value="1"/>
</dbReference>
<sequence length="284" mass="30594">MDLTVEVNAFRELLTSSNNITILLPETATADAVAGALALYLSLTQLTKNVTVGLAKPVTVGWSHLIGINKITTQLGNKNFVISLDYTEGAIEKVSYNIAGAKFNLVIEPRSGAPVFDAKNVSYSHSGMMTDLVITIGAPTLQSLGKFYSENQTTFDEKPIIVVDHLTTNSQYGKVNFVRPGASICEIVALMIQATQLPVDSDIATNLFDGIATASRNFTTSTVTSDTFAAASWVLAQGARRKQSLPIRQEELPQKEVVGSSSTEAPQTPPDWLKPKIYKGSQLL</sequence>
<reference evidence="2 3" key="1">
    <citation type="journal article" date="2015" name="Nature">
        <title>rRNA introns, odd ribosomes, and small enigmatic genomes across a large radiation of phyla.</title>
        <authorList>
            <person name="Brown C.T."/>
            <person name="Hug L.A."/>
            <person name="Thomas B.C."/>
            <person name="Sharon I."/>
            <person name="Castelle C.J."/>
            <person name="Singh A."/>
            <person name="Wilkins M.J."/>
            <person name="Williams K.H."/>
            <person name="Banfield J.F."/>
        </authorList>
    </citation>
    <scope>NUCLEOTIDE SEQUENCE [LARGE SCALE GENOMIC DNA]</scope>
</reference>
<proteinExistence type="predicted"/>
<dbReference type="Gene3D" id="3.90.1640.10">
    <property type="entry name" value="inorganic pyrophosphatase (n-terminal core)"/>
    <property type="match status" value="1"/>
</dbReference>
<feature type="region of interest" description="Disordered" evidence="1">
    <location>
        <begin position="245"/>
        <end position="274"/>
    </location>
</feature>
<dbReference type="InterPro" id="IPR051319">
    <property type="entry name" value="Oligoribo/pAp-PDE_c-di-AMP_PDE"/>
</dbReference>
<dbReference type="PANTHER" id="PTHR47618:SF1">
    <property type="entry name" value="BIFUNCTIONAL OLIGORIBONUCLEASE AND PAP PHOSPHATASE NRNA"/>
    <property type="match status" value="1"/>
</dbReference>
<evidence type="ECO:0000313" key="3">
    <source>
        <dbReference type="Proteomes" id="UP000034050"/>
    </source>
</evidence>
<dbReference type="AlphaFoldDB" id="A0A0G1CN04"/>
<comment type="caution">
    <text evidence="2">The sequence shown here is derived from an EMBL/GenBank/DDBJ whole genome shotgun (WGS) entry which is preliminary data.</text>
</comment>